<feature type="domain" description="Chorismatase FkbO/Hyg5-like N-terminal" evidence="1">
    <location>
        <begin position="12"/>
        <end position="134"/>
    </location>
</feature>
<dbReference type="Gene3D" id="3.30.1330.40">
    <property type="entry name" value="RutC-like"/>
    <property type="match status" value="1"/>
</dbReference>
<evidence type="ECO:0000313" key="2">
    <source>
        <dbReference type="EMBL" id="NRF68686.1"/>
    </source>
</evidence>
<dbReference type="InterPro" id="IPR035959">
    <property type="entry name" value="RutC-like_sf"/>
</dbReference>
<gene>
    <name evidence="2" type="ORF">HLB44_16970</name>
</gene>
<proteinExistence type="predicted"/>
<dbReference type="InterPro" id="IPR049368">
    <property type="entry name" value="FkbO_Hyg5-like_N"/>
</dbReference>
<evidence type="ECO:0000259" key="1">
    <source>
        <dbReference type="Pfam" id="PF21168"/>
    </source>
</evidence>
<reference evidence="2 3" key="1">
    <citation type="submission" date="2020-05" db="EMBL/GenBank/DDBJ databases">
        <title>Aquincola sp. isolate from soil.</title>
        <authorList>
            <person name="Han J."/>
            <person name="Kim D.-U."/>
        </authorList>
    </citation>
    <scope>NUCLEOTIDE SEQUENCE [LARGE SCALE GENOMIC DNA]</scope>
    <source>
        <strain evidence="2 3">S2</strain>
    </source>
</reference>
<dbReference type="Pfam" id="PF21168">
    <property type="entry name" value="FkbO_Hyg5-like_N"/>
    <property type="match status" value="1"/>
</dbReference>
<dbReference type="CDD" id="cd06153">
    <property type="entry name" value="YjgF_YER057c_UK114_like_5"/>
    <property type="match status" value="1"/>
</dbReference>
<protein>
    <recommendedName>
        <fullName evidence="1">Chorismatase FkbO/Hyg5-like N-terminal domain-containing protein</fullName>
    </recommendedName>
</protein>
<dbReference type="SUPFAM" id="SSF55298">
    <property type="entry name" value="YjgF-like"/>
    <property type="match status" value="1"/>
</dbReference>
<evidence type="ECO:0000313" key="3">
    <source>
        <dbReference type="Proteomes" id="UP000737171"/>
    </source>
</evidence>
<organism evidence="2 3">
    <name type="scientific">Pseudaquabacterium terrae</name>
    <dbReference type="NCBI Taxonomy" id="2732868"/>
    <lineage>
        <taxon>Bacteria</taxon>
        <taxon>Pseudomonadati</taxon>
        <taxon>Pseudomonadota</taxon>
        <taxon>Betaproteobacteria</taxon>
        <taxon>Burkholderiales</taxon>
        <taxon>Sphaerotilaceae</taxon>
        <taxon>Pseudaquabacterium</taxon>
    </lineage>
</organism>
<name>A0ABX2EJD4_9BURK</name>
<dbReference type="Proteomes" id="UP000737171">
    <property type="component" value="Unassembled WGS sequence"/>
</dbReference>
<sequence>MPLLAGSREVIDAWLSDGPMTEGRSGLLHWRHNAEWLYGALAFDAPVGELAACVEQAYLDLFDALRSTGFVHPLRLWNYVPRINADEGGLERYRHFNLGRQQAFLKAGQAAFEGSPAACALGPQYGPIVIRVLAGRRPSRPIENPRQVSAYHYPNQYGPRAPTFSRAALADAGGGQVVLSISGTASIVGHQSVHVGDLAGQVRETLANLEAVIGTAHRHTSARFALRDLLFTVYVRHAADGPAVRTMLEQALGADAPAVREAVLLQADICRHDLLVEIEAQAHAPGEVCA</sequence>
<comment type="caution">
    <text evidence="2">The sequence shown here is derived from an EMBL/GenBank/DDBJ whole genome shotgun (WGS) entry which is preliminary data.</text>
</comment>
<accession>A0ABX2EJD4</accession>
<dbReference type="EMBL" id="JABRWJ010000005">
    <property type="protein sequence ID" value="NRF68686.1"/>
    <property type="molecule type" value="Genomic_DNA"/>
</dbReference>
<keyword evidence="3" id="KW-1185">Reference proteome</keyword>